<evidence type="ECO:0000256" key="4">
    <source>
        <dbReference type="ARBA" id="ARBA00022692"/>
    </source>
</evidence>
<dbReference type="OrthoDB" id="9997229at2759"/>
<dbReference type="Proteomes" id="UP000076858">
    <property type="component" value="Unassembled WGS sequence"/>
</dbReference>
<dbReference type="InterPro" id="IPR052192">
    <property type="entry name" value="Insect_Ionotropic_Sensory_Rcpt"/>
</dbReference>
<feature type="transmembrane region" description="Helical" evidence="9">
    <location>
        <begin position="180"/>
        <end position="200"/>
    </location>
</feature>
<dbReference type="PANTHER" id="PTHR42643">
    <property type="entry name" value="IONOTROPIC RECEPTOR 20A-RELATED"/>
    <property type="match status" value="1"/>
</dbReference>
<evidence type="ECO:0000313" key="11">
    <source>
        <dbReference type="EMBL" id="KZS20610.1"/>
    </source>
</evidence>
<dbReference type="InterPro" id="IPR001320">
    <property type="entry name" value="Iontro_rcpt_C"/>
</dbReference>
<dbReference type="GO" id="GO:0015276">
    <property type="term" value="F:ligand-gated monoatomic ion channel activity"/>
    <property type="evidence" value="ECO:0007669"/>
    <property type="project" value="InterPro"/>
</dbReference>
<keyword evidence="6 9" id="KW-0472">Membrane</keyword>
<organism evidence="11 12">
    <name type="scientific">Daphnia magna</name>
    <dbReference type="NCBI Taxonomy" id="35525"/>
    <lineage>
        <taxon>Eukaryota</taxon>
        <taxon>Metazoa</taxon>
        <taxon>Ecdysozoa</taxon>
        <taxon>Arthropoda</taxon>
        <taxon>Crustacea</taxon>
        <taxon>Branchiopoda</taxon>
        <taxon>Diplostraca</taxon>
        <taxon>Cladocera</taxon>
        <taxon>Anomopoda</taxon>
        <taxon>Daphniidae</taxon>
        <taxon>Daphnia</taxon>
    </lineage>
</organism>
<keyword evidence="5 9" id="KW-1133">Transmembrane helix</keyword>
<keyword evidence="8" id="KW-0325">Glycoprotein</keyword>
<accession>A0A162RLI1</accession>
<reference evidence="11 12" key="1">
    <citation type="submission" date="2016-03" db="EMBL/GenBank/DDBJ databases">
        <title>EvidentialGene: Evidence-directed Construction of Genes on Genomes.</title>
        <authorList>
            <person name="Gilbert D.G."/>
            <person name="Choi J.-H."/>
            <person name="Mockaitis K."/>
            <person name="Colbourne J."/>
            <person name="Pfrender M."/>
        </authorList>
    </citation>
    <scope>NUCLEOTIDE SEQUENCE [LARGE SCALE GENOMIC DNA]</scope>
    <source>
        <strain evidence="11 12">Xinb3</strain>
        <tissue evidence="11">Complete organism</tissue>
    </source>
</reference>
<dbReference type="GO" id="GO:0050906">
    <property type="term" value="P:detection of stimulus involved in sensory perception"/>
    <property type="evidence" value="ECO:0007669"/>
    <property type="project" value="UniProtKB-ARBA"/>
</dbReference>
<evidence type="ECO:0000256" key="9">
    <source>
        <dbReference type="SAM" id="Phobius"/>
    </source>
</evidence>
<comment type="similarity">
    <text evidence="2">Belongs to the glutamate-gated ion channel (TC 1.A.10.1) family.</text>
</comment>
<evidence type="ECO:0000256" key="6">
    <source>
        <dbReference type="ARBA" id="ARBA00023136"/>
    </source>
</evidence>
<feature type="transmembrane region" description="Helical" evidence="9">
    <location>
        <begin position="7"/>
        <end position="25"/>
    </location>
</feature>
<protein>
    <recommendedName>
        <fullName evidence="10">Ionotropic glutamate receptor C-terminal domain-containing protein</fullName>
    </recommendedName>
</protein>
<evidence type="ECO:0000256" key="2">
    <source>
        <dbReference type="ARBA" id="ARBA00008685"/>
    </source>
</evidence>
<dbReference type="SUPFAM" id="SSF53850">
    <property type="entry name" value="Periplasmic binding protein-like II"/>
    <property type="match status" value="1"/>
</dbReference>
<keyword evidence="4 9" id="KW-0812">Transmembrane</keyword>
<comment type="caution">
    <text evidence="11">The sequence shown here is derived from an EMBL/GenBank/DDBJ whole genome shotgun (WGS) entry which is preliminary data.</text>
</comment>
<evidence type="ECO:0000256" key="3">
    <source>
        <dbReference type="ARBA" id="ARBA00022475"/>
    </source>
</evidence>
<dbReference type="GO" id="GO:0005886">
    <property type="term" value="C:plasma membrane"/>
    <property type="evidence" value="ECO:0007669"/>
    <property type="project" value="UniProtKB-SubCell"/>
</dbReference>
<proteinExistence type="inferred from homology"/>
<feature type="transmembrane region" description="Helical" evidence="9">
    <location>
        <begin position="390"/>
        <end position="417"/>
    </location>
</feature>
<evidence type="ECO:0000256" key="8">
    <source>
        <dbReference type="ARBA" id="ARBA00023180"/>
    </source>
</evidence>
<feature type="domain" description="Ionotropic glutamate receptor C-terminal" evidence="10">
    <location>
        <begin position="137"/>
        <end position="398"/>
    </location>
</feature>
<sequence>MTILTNAFLHYCIPFFLFVLLYRYSYLQVNDNSIEKQNDSLPGLAYYMEKGKCDLMMGTIVMVSNRLISMDFAEGYSYTTVAVVIPMPQSTSNTAAIIKPFQISVIKFLAIYLPKMNIRYMAIAIYLSIHLIPGTLRSDVSGWKQSAMQCPASSTAGQIIFEVCRILLNQGGRVPPMPRLAVYFLLGSWYLGTFVLISAYNSVLVSYILGSNAEPLVDSVTDLAGKLNVRLVVDEGKGIDIVLSSAKDGIYKQLGDKLRSDPKSRCATNRDCINLVKSGKYTYIQGMFGALTMISQDFKATNKCNLAIAQRSDPTTGSLAWILPKKSPNTKVFVKGFMQLHQAGLIDFWTRREQEKHQNVNFCLNEAKEKQRGKLFDNRTKITLKNFSGAFYILIFGCIVSFLCFVGENLSSMLINFGMNSRKSTR</sequence>
<keyword evidence="12" id="KW-1185">Reference proteome</keyword>
<dbReference type="Gene3D" id="1.10.287.70">
    <property type="match status" value="1"/>
</dbReference>
<comment type="subcellular location">
    <subcellularLocation>
        <location evidence="1">Cell membrane</location>
        <topology evidence="1">Multi-pass membrane protein</topology>
    </subcellularLocation>
</comment>
<evidence type="ECO:0000313" key="12">
    <source>
        <dbReference type="Proteomes" id="UP000076858"/>
    </source>
</evidence>
<gene>
    <name evidence="11" type="ORF">APZ42_012676</name>
</gene>
<evidence type="ECO:0000256" key="5">
    <source>
        <dbReference type="ARBA" id="ARBA00022989"/>
    </source>
</evidence>
<evidence type="ECO:0000259" key="10">
    <source>
        <dbReference type="Pfam" id="PF00060"/>
    </source>
</evidence>
<dbReference type="Pfam" id="PF00060">
    <property type="entry name" value="Lig_chan"/>
    <property type="match status" value="1"/>
</dbReference>
<keyword evidence="7" id="KW-0675">Receptor</keyword>
<keyword evidence="3" id="KW-1003">Cell membrane</keyword>
<feature type="transmembrane region" description="Helical" evidence="9">
    <location>
        <begin position="118"/>
        <end position="136"/>
    </location>
</feature>
<dbReference type="EMBL" id="LRGB01000146">
    <property type="protein sequence ID" value="KZS20610.1"/>
    <property type="molecule type" value="Genomic_DNA"/>
</dbReference>
<name>A0A162RLI1_9CRUS</name>
<dbReference type="PANTHER" id="PTHR42643:SF24">
    <property type="entry name" value="IONOTROPIC RECEPTOR 60A"/>
    <property type="match status" value="1"/>
</dbReference>
<evidence type="ECO:0000256" key="7">
    <source>
        <dbReference type="ARBA" id="ARBA00023170"/>
    </source>
</evidence>
<dbReference type="AlphaFoldDB" id="A0A162RLI1"/>
<evidence type="ECO:0000256" key="1">
    <source>
        <dbReference type="ARBA" id="ARBA00004651"/>
    </source>
</evidence>